<dbReference type="RefSeq" id="WP_232106608.1">
    <property type="nucleotide sequence ID" value="NZ_CP036266.1"/>
</dbReference>
<keyword evidence="4" id="KW-0732">Signal</keyword>
<dbReference type="GO" id="GO:0030313">
    <property type="term" value="C:cell envelope"/>
    <property type="evidence" value="ECO:0007669"/>
    <property type="project" value="UniProtKB-SubCell"/>
</dbReference>
<dbReference type="AlphaFoldDB" id="A0A517PR70"/>
<name>A0A517PR70_9PLAN</name>
<evidence type="ECO:0000256" key="1">
    <source>
        <dbReference type="ARBA" id="ARBA00004196"/>
    </source>
</evidence>
<organism evidence="7 8">
    <name type="scientific">Gimesia chilikensis</name>
    <dbReference type="NCBI Taxonomy" id="2605989"/>
    <lineage>
        <taxon>Bacteria</taxon>
        <taxon>Pseudomonadati</taxon>
        <taxon>Planctomycetota</taxon>
        <taxon>Planctomycetia</taxon>
        <taxon>Planctomycetales</taxon>
        <taxon>Planctomycetaceae</taxon>
        <taxon>Gimesia</taxon>
    </lineage>
</organism>
<comment type="similarity">
    <text evidence="2">Belongs to the membrane fusion protein (MFP) (TC 8.A.1) family.</text>
</comment>
<dbReference type="Gene3D" id="2.40.420.20">
    <property type="match status" value="1"/>
</dbReference>
<keyword evidence="3" id="KW-0175">Coiled coil</keyword>
<evidence type="ECO:0000256" key="3">
    <source>
        <dbReference type="ARBA" id="ARBA00023054"/>
    </source>
</evidence>
<evidence type="ECO:0000256" key="4">
    <source>
        <dbReference type="SAM" id="SignalP"/>
    </source>
</evidence>
<accession>A0A517PR70</accession>
<feature type="domain" description="YbhG-like alpha-helical hairpin" evidence="5">
    <location>
        <begin position="99"/>
        <end position="210"/>
    </location>
</feature>
<dbReference type="InterPro" id="IPR006143">
    <property type="entry name" value="RND_pump_MFP"/>
</dbReference>
<dbReference type="InterPro" id="IPR058792">
    <property type="entry name" value="Beta-barrel_RND_2"/>
</dbReference>
<feature type="domain" description="CusB-like beta-barrel" evidence="6">
    <location>
        <begin position="254"/>
        <end position="330"/>
    </location>
</feature>
<dbReference type="NCBIfam" id="TIGR01730">
    <property type="entry name" value="RND_mfp"/>
    <property type="match status" value="1"/>
</dbReference>
<dbReference type="InterPro" id="IPR050465">
    <property type="entry name" value="UPF0194_transport"/>
</dbReference>
<evidence type="ECO:0000313" key="7">
    <source>
        <dbReference type="EMBL" id="QDT21865.1"/>
    </source>
</evidence>
<keyword evidence="8" id="KW-1185">Reference proteome</keyword>
<dbReference type="Pfam" id="PF25881">
    <property type="entry name" value="HH_YBHG"/>
    <property type="match status" value="1"/>
</dbReference>
<evidence type="ECO:0000256" key="2">
    <source>
        <dbReference type="ARBA" id="ARBA00009477"/>
    </source>
</evidence>
<evidence type="ECO:0000259" key="5">
    <source>
        <dbReference type="Pfam" id="PF25881"/>
    </source>
</evidence>
<dbReference type="GO" id="GO:0022857">
    <property type="term" value="F:transmembrane transporter activity"/>
    <property type="evidence" value="ECO:0007669"/>
    <property type="project" value="InterPro"/>
</dbReference>
<reference evidence="7 8" key="1">
    <citation type="submission" date="2019-02" db="EMBL/GenBank/DDBJ databases">
        <title>Deep-cultivation of Planctomycetes and their phenomic and genomic characterization uncovers novel biology.</title>
        <authorList>
            <person name="Wiegand S."/>
            <person name="Jogler M."/>
            <person name="Boedeker C."/>
            <person name="Pinto D."/>
            <person name="Vollmers J."/>
            <person name="Rivas-Marin E."/>
            <person name="Kohn T."/>
            <person name="Peeters S.H."/>
            <person name="Heuer A."/>
            <person name="Rast P."/>
            <person name="Oberbeckmann S."/>
            <person name="Bunk B."/>
            <person name="Jeske O."/>
            <person name="Meyerdierks A."/>
            <person name="Storesund J.E."/>
            <person name="Kallscheuer N."/>
            <person name="Luecker S."/>
            <person name="Lage O.M."/>
            <person name="Pohl T."/>
            <person name="Merkel B.J."/>
            <person name="Hornburger P."/>
            <person name="Mueller R.-W."/>
            <person name="Bruemmer F."/>
            <person name="Labrenz M."/>
            <person name="Spormann A.M."/>
            <person name="Op den Camp H."/>
            <person name="Overmann J."/>
            <person name="Amann R."/>
            <person name="Jetten M.S.M."/>
            <person name="Mascher T."/>
            <person name="Medema M.H."/>
            <person name="Devos D.P."/>
            <person name="Kaster A.-K."/>
            <person name="Ovreas L."/>
            <person name="Rohde M."/>
            <person name="Galperin M.Y."/>
            <person name="Jogler C."/>
        </authorList>
    </citation>
    <scope>NUCLEOTIDE SEQUENCE [LARGE SCALE GENOMIC DNA]</scope>
    <source>
        <strain evidence="7 8">HG66A1</strain>
    </source>
</reference>
<dbReference type="SUPFAM" id="SSF111369">
    <property type="entry name" value="HlyD-like secretion proteins"/>
    <property type="match status" value="2"/>
</dbReference>
<sequence length="432" mass="46783" precursor="true">MRFATGIVAALAVLIINAQTVCAQRGPAPVAVAEVVQKDLASGQTFVGTVLPIKRSVIGSAVGGRVAEFPVNEGDFVKAKQPLAQLLTNTIKLEVAAEKAELQLRKHELEEMENGSRPDEIKRARALMQAARAESEYQTKRRKRLESLYARKAVNDDDIQQVVSESIRADEMFEEAQSAYQLAVEGPRKEKIDQARARVAMQQALVDELESKVVKHTIITPFDGYVVAEHTEVGQWVNSGELVAEVIALDQVDVSVQVLENHVPHVRLGMEVRVEVPAIPNQVFTGKVALIVPQADVRARTFPVKVRLKNTITKDGGPLLKSGMLARAVLPTGPQQSALLVSKDALVLGGPTPMVYVVDPAADNKKQGKARAVPVQVGVAQGRLIQVKGDLKPGQQVVIRGNERLRPGQDVVISEVLSPDAEPKSKAIDIKG</sequence>
<dbReference type="GO" id="GO:0016020">
    <property type="term" value="C:membrane"/>
    <property type="evidence" value="ECO:0007669"/>
    <property type="project" value="InterPro"/>
</dbReference>
<dbReference type="Gene3D" id="2.40.50.100">
    <property type="match status" value="1"/>
</dbReference>
<gene>
    <name evidence="7" type="ORF">HG66A1_36690</name>
</gene>
<dbReference type="PANTHER" id="PTHR32347">
    <property type="entry name" value="EFFLUX SYSTEM COMPONENT YKNX-RELATED"/>
    <property type="match status" value="1"/>
</dbReference>
<dbReference type="Proteomes" id="UP000320421">
    <property type="component" value="Chromosome"/>
</dbReference>
<feature type="signal peptide" evidence="4">
    <location>
        <begin position="1"/>
        <end position="23"/>
    </location>
</feature>
<dbReference type="EMBL" id="CP036266">
    <property type="protein sequence ID" value="QDT21865.1"/>
    <property type="molecule type" value="Genomic_DNA"/>
</dbReference>
<dbReference type="Pfam" id="PF25954">
    <property type="entry name" value="Beta-barrel_RND_2"/>
    <property type="match status" value="1"/>
</dbReference>
<protein>
    <submittedName>
        <fullName evidence="7">Putative efflux pump membrane fusion protein</fullName>
    </submittedName>
</protein>
<dbReference type="PANTHER" id="PTHR32347:SF14">
    <property type="entry name" value="EFFLUX SYSTEM COMPONENT YKNX-RELATED"/>
    <property type="match status" value="1"/>
</dbReference>
<dbReference type="Gene3D" id="2.40.30.170">
    <property type="match status" value="1"/>
</dbReference>
<proteinExistence type="inferred from homology"/>
<evidence type="ECO:0000259" key="6">
    <source>
        <dbReference type="Pfam" id="PF25954"/>
    </source>
</evidence>
<feature type="chain" id="PRO_5022171716" evidence="4">
    <location>
        <begin position="24"/>
        <end position="432"/>
    </location>
</feature>
<dbReference type="InterPro" id="IPR059052">
    <property type="entry name" value="HH_YbhG-like"/>
</dbReference>
<comment type="subcellular location">
    <subcellularLocation>
        <location evidence="1">Cell envelope</location>
    </subcellularLocation>
</comment>
<evidence type="ECO:0000313" key="8">
    <source>
        <dbReference type="Proteomes" id="UP000320421"/>
    </source>
</evidence>